<dbReference type="EMBL" id="JASFZW010000002">
    <property type="protein sequence ID" value="KAK2080007.1"/>
    <property type="molecule type" value="Genomic_DNA"/>
</dbReference>
<keyword evidence="2" id="KW-0812">Transmembrane</keyword>
<proteinExistence type="predicted"/>
<accession>A0AAD9IPB8</accession>
<dbReference type="Proteomes" id="UP001255856">
    <property type="component" value="Unassembled WGS sequence"/>
</dbReference>
<comment type="caution">
    <text evidence="3">The sequence shown here is derived from an EMBL/GenBank/DDBJ whole genome shotgun (WGS) entry which is preliminary data.</text>
</comment>
<sequence>MVVGRSATLRRDASMARPPPGGQNLNRALSVAIRARGDYNAHSVESMDRAVLLSGRQQLKQNVQFYGRYLAPEAVVTVIMFAVFAIISSLTIHVICLEDCKDSMGWRKDNVTTPKGSQVVWLLFWALQYSWLALFPLMIGRALFRSVPDLMYVCFMLYPALYSAVYGRFFLLQLDNVGSVFLINLMQSALQLAARLSDRASDDLWMAWLYVDELHMVELFTSSIAENGGIVAASALMSFGKVTLSPTQGPNHGSIWINAVGQLITGFIFDFVGLCVERKYHAFEWERVFPTSLRRVLKYVVVILVMGFSRLCVELLQLFCPQDTDEFGIVLRSCDKPSIFQAVNVAFAARNRGTTLGSFIDMNSTTTTF</sequence>
<protein>
    <submittedName>
        <fullName evidence="3">Uncharacterized protein</fullName>
    </submittedName>
</protein>
<evidence type="ECO:0000313" key="3">
    <source>
        <dbReference type="EMBL" id="KAK2080007.1"/>
    </source>
</evidence>
<keyword evidence="2" id="KW-0472">Membrane</keyword>
<dbReference type="AlphaFoldDB" id="A0AAD9IPB8"/>
<feature type="transmembrane region" description="Helical" evidence="2">
    <location>
        <begin position="74"/>
        <end position="98"/>
    </location>
</feature>
<evidence type="ECO:0000256" key="2">
    <source>
        <dbReference type="SAM" id="Phobius"/>
    </source>
</evidence>
<keyword evidence="2" id="KW-1133">Transmembrane helix</keyword>
<name>A0AAD9IPB8_PROWI</name>
<organism evidence="3 4">
    <name type="scientific">Prototheca wickerhamii</name>
    <dbReference type="NCBI Taxonomy" id="3111"/>
    <lineage>
        <taxon>Eukaryota</taxon>
        <taxon>Viridiplantae</taxon>
        <taxon>Chlorophyta</taxon>
        <taxon>core chlorophytes</taxon>
        <taxon>Trebouxiophyceae</taxon>
        <taxon>Chlorellales</taxon>
        <taxon>Chlorellaceae</taxon>
        <taxon>Prototheca</taxon>
    </lineage>
</organism>
<feature type="transmembrane region" description="Helical" evidence="2">
    <location>
        <begin position="296"/>
        <end position="319"/>
    </location>
</feature>
<feature type="transmembrane region" description="Helical" evidence="2">
    <location>
        <begin position="255"/>
        <end position="276"/>
    </location>
</feature>
<evidence type="ECO:0000256" key="1">
    <source>
        <dbReference type="SAM" id="MobiDB-lite"/>
    </source>
</evidence>
<evidence type="ECO:0000313" key="4">
    <source>
        <dbReference type="Proteomes" id="UP001255856"/>
    </source>
</evidence>
<keyword evidence="4" id="KW-1185">Reference proteome</keyword>
<reference evidence="3" key="1">
    <citation type="submission" date="2021-01" db="EMBL/GenBank/DDBJ databases">
        <authorList>
            <person name="Eckstrom K.M.E."/>
        </authorList>
    </citation>
    <scope>NUCLEOTIDE SEQUENCE</scope>
    <source>
        <strain evidence="3">UVCC 0001</strain>
    </source>
</reference>
<feature type="transmembrane region" description="Helical" evidence="2">
    <location>
        <begin position="119"/>
        <end position="144"/>
    </location>
</feature>
<gene>
    <name evidence="3" type="ORF">QBZ16_002402</name>
</gene>
<feature type="transmembrane region" description="Helical" evidence="2">
    <location>
        <begin position="150"/>
        <end position="171"/>
    </location>
</feature>
<feature type="region of interest" description="Disordered" evidence="1">
    <location>
        <begin position="1"/>
        <end position="23"/>
    </location>
</feature>